<dbReference type="EMBL" id="QFQP01000012">
    <property type="protein sequence ID" value="PZR12245.1"/>
    <property type="molecule type" value="Genomic_DNA"/>
</dbReference>
<evidence type="ECO:0000256" key="1">
    <source>
        <dbReference type="SAM" id="Phobius"/>
    </source>
</evidence>
<dbReference type="Proteomes" id="UP000249061">
    <property type="component" value="Unassembled WGS sequence"/>
</dbReference>
<name>A0A2W5TLS0_9BACT</name>
<organism evidence="2 3">
    <name type="scientific">Archangium gephyra</name>
    <dbReference type="NCBI Taxonomy" id="48"/>
    <lineage>
        <taxon>Bacteria</taxon>
        <taxon>Pseudomonadati</taxon>
        <taxon>Myxococcota</taxon>
        <taxon>Myxococcia</taxon>
        <taxon>Myxococcales</taxon>
        <taxon>Cystobacterineae</taxon>
        <taxon>Archangiaceae</taxon>
        <taxon>Archangium</taxon>
    </lineage>
</organism>
<accession>A0A2W5TLS0</accession>
<evidence type="ECO:0000313" key="3">
    <source>
        <dbReference type="Proteomes" id="UP000249061"/>
    </source>
</evidence>
<gene>
    <name evidence="2" type="ORF">DI536_15165</name>
</gene>
<keyword evidence="1" id="KW-0812">Transmembrane</keyword>
<keyword evidence="1" id="KW-0472">Membrane</keyword>
<comment type="caution">
    <text evidence="2">The sequence shown here is derived from an EMBL/GenBank/DDBJ whole genome shotgun (WGS) entry which is preliminary data.</text>
</comment>
<feature type="transmembrane region" description="Helical" evidence="1">
    <location>
        <begin position="116"/>
        <end position="140"/>
    </location>
</feature>
<evidence type="ECO:0000313" key="2">
    <source>
        <dbReference type="EMBL" id="PZR12245.1"/>
    </source>
</evidence>
<protein>
    <submittedName>
        <fullName evidence="2">Uncharacterized protein</fullName>
    </submittedName>
</protein>
<proteinExistence type="predicted"/>
<keyword evidence="1" id="KW-1133">Transmembrane helix</keyword>
<dbReference type="AlphaFoldDB" id="A0A2W5TLS0"/>
<sequence>MPSQEVKRIMSLAKGDAQKAYAIVESQLSVLVIRTQVMLSLSGIVVTVTGFSGRTIAQTSEVARALIAAGIVTVLCAAAIAIVGVLRLKWLTQEISDDMEETLDRMLRIRDAKSRYLSAALLTFVAGFACYCFAIALMLISTQPLAR</sequence>
<feature type="transmembrane region" description="Helical" evidence="1">
    <location>
        <begin position="63"/>
        <end position="86"/>
    </location>
</feature>
<feature type="transmembrane region" description="Helical" evidence="1">
    <location>
        <begin position="37"/>
        <end position="57"/>
    </location>
</feature>
<reference evidence="2 3" key="1">
    <citation type="submission" date="2017-08" db="EMBL/GenBank/DDBJ databases">
        <title>Infants hospitalized years apart are colonized by the same room-sourced microbial strains.</title>
        <authorList>
            <person name="Brooks B."/>
            <person name="Olm M.R."/>
            <person name="Firek B.A."/>
            <person name="Baker R."/>
            <person name="Thomas B.C."/>
            <person name="Morowitz M.J."/>
            <person name="Banfield J.F."/>
        </authorList>
    </citation>
    <scope>NUCLEOTIDE SEQUENCE [LARGE SCALE GENOMIC DNA]</scope>
    <source>
        <strain evidence="2">S2_003_000_R2_14</strain>
    </source>
</reference>